<reference evidence="1 2" key="1">
    <citation type="submission" date="2017-06" db="EMBL/GenBank/DDBJ databases">
        <authorList>
            <person name="Kim H.J."/>
            <person name="Triplett B.A."/>
        </authorList>
    </citation>
    <scope>NUCLEOTIDE SEQUENCE [LARGE SCALE GENOMIC DNA]</scope>
</reference>
<dbReference type="KEGG" id="vg:40088649"/>
<name>A0A2L0V0V5_9CAUD</name>
<dbReference type="Proteomes" id="UP000223025">
    <property type="component" value="Segment"/>
</dbReference>
<proteinExistence type="predicted"/>
<evidence type="ECO:0000313" key="2">
    <source>
        <dbReference type="Proteomes" id="UP000223025"/>
    </source>
</evidence>
<sequence length="93" mass="11139">MHARIVLKAGNDYRDDNYTIQYMNKSGVVFEEYTGSFTDLFPFVIPEDNYIKYLIIEIYKKEIRFSGSFKHHLYNHITIDYKGMINILKFQLT</sequence>
<accession>A0A2L0V0V5</accession>
<evidence type="ECO:0000313" key="1">
    <source>
        <dbReference type="EMBL" id="AUZ95405.1"/>
    </source>
</evidence>
<keyword evidence="2" id="KW-1185">Reference proteome</keyword>
<dbReference type="EMBL" id="MF403008">
    <property type="protein sequence ID" value="AUZ95405.1"/>
    <property type="molecule type" value="Genomic_DNA"/>
</dbReference>
<dbReference type="RefSeq" id="YP_009612311.1">
    <property type="nucleotide sequence ID" value="NC_042013.1"/>
</dbReference>
<protein>
    <submittedName>
        <fullName evidence="1">Uncharacterized protein</fullName>
    </submittedName>
</protein>
<organism evidence="1 2">
    <name type="scientific">Agrobacterium phage Atu_ph07</name>
    <dbReference type="NCBI Taxonomy" id="2024264"/>
    <lineage>
        <taxon>Viruses</taxon>
        <taxon>Duplodnaviria</taxon>
        <taxon>Heunggongvirae</taxon>
        <taxon>Uroviricota</taxon>
        <taxon>Caudoviricetes</taxon>
        <taxon>Polybotosvirus</taxon>
        <taxon>Polybotosvirus Atuph07</taxon>
    </lineage>
</organism>
<dbReference type="GeneID" id="40088649"/>